<dbReference type="InterPro" id="IPR011929">
    <property type="entry name" value="Phage_pept_NlpC/P60"/>
</dbReference>
<comment type="caution">
    <text evidence="6">The sequence shown here is derived from an EMBL/GenBank/DDBJ whole genome shotgun (WGS) entry which is preliminary data.</text>
</comment>
<dbReference type="RefSeq" id="WP_109922839.1">
    <property type="nucleotide sequence ID" value="NZ_QGLF01000005.1"/>
</dbReference>
<organism evidence="6 7">
    <name type="scientific">Zavarzinia compransoris</name>
    <dbReference type="NCBI Taxonomy" id="1264899"/>
    <lineage>
        <taxon>Bacteria</taxon>
        <taxon>Pseudomonadati</taxon>
        <taxon>Pseudomonadota</taxon>
        <taxon>Alphaproteobacteria</taxon>
        <taxon>Rhodospirillales</taxon>
        <taxon>Zavarziniaceae</taxon>
        <taxon>Zavarzinia</taxon>
    </lineage>
</organism>
<keyword evidence="3" id="KW-0378">Hydrolase</keyword>
<evidence type="ECO:0000256" key="2">
    <source>
        <dbReference type="ARBA" id="ARBA00022670"/>
    </source>
</evidence>
<evidence type="ECO:0000313" key="7">
    <source>
        <dbReference type="Proteomes" id="UP000246077"/>
    </source>
</evidence>
<sequence>MTAPAWPERIVASARLWLGTPYLHQASVPGVGCDCLGLVRGIYRDLYGHEPELPPAYGPDWAEASGRETLALAARRHLTEIAPGEAGPGDVLLFSYGRGWPAKHCAVQTGPARMIHAYNLHPVAEVALVPWWRARLRFAFRFPTDL</sequence>
<dbReference type="EMBL" id="QGLF01000005">
    <property type="protein sequence ID" value="PWR19155.1"/>
    <property type="molecule type" value="Genomic_DNA"/>
</dbReference>
<evidence type="ECO:0000313" key="6">
    <source>
        <dbReference type="EMBL" id="PWR19155.1"/>
    </source>
</evidence>
<accession>A0A317E1Y8</accession>
<dbReference type="AlphaFoldDB" id="A0A317E1Y8"/>
<protein>
    <submittedName>
        <fullName evidence="6">Peptidase P60</fullName>
    </submittedName>
</protein>
<gene>
    <name evidence="6" type="ORF">DKG75_19575</name>
</gene>
<dbReference type="GO" id="GO:0008234">
    <property type="term" value="F:cysteine-type peptidase activity"/>
    <property type="evidence" value="ECO:0007669"/>
    <property type="project" value="UniProtKB-KW"/>
</dbReference>
<dbReference type="InterPro" id="IPR000064">
    <property type="entry name" value="NLP_P60_dom"/>
</dbReference>
<keyword evidence="2" id="KW-0645">Protease</keyword>
<evidence type="ECO:0000256" key="3">
    <source>
        <dbReference type="ARBA" id="ARBA00022801"/>
    </source>
</evidence>
<dbReference type="PROSITE" id="PS51935">
    <property type="entry name" value="NLPC_P60"/>
    <property type="match status" value="1"/>
</dbReference>
<dbReference type="InterPro" id="IPR038765">
    <property type="entry name" value="Papain-like_cys_pep_sf"/>
</dbReference>
<keyword evidence="7" id="KW-1185">Reference proteome</keyword>
<evidence type="ECO:0000256" key="1">
    <source>
        <dbReference type="ARBA" id="ARBA00007074"/>
    </source>
</evidence>
<dbReference type="SUPFAM" id="SSF54001">
    <property type="entry name" value="Cysteine proteinases"/>
    <property type="match status" value="1"/>
</dbReference>
<dbReference type="GO" id="GO:0006508">
    <property type="term" value="P:proteolysis"/>
    <property type="evidence" value="ECO:0007669"/>
    <property type="project" value="UniProtKB-KW"/>
</dbReference>
<keyword evidence="4" id="KW-0788">Thiol protease</keyword>
<proteinExistence type="inferred from homology"/>
<evidence type="ECO:0000259" key="5">
    <source>
        <dbReference type="PROSITE" id="PS51935"/>
    </source>
</evidence>
<dbReference type="Pfam" id="PF00877">
    <property type="entry name" value="NLPC_P60"/>
    <property type="match status" value="1"/>
</dbReference>
<dbReference type="Gene3D" id="3.90.1720.10">
    <property type="entry name" value="endopeptidase domain like (from Nostoc punctiforme)"/>
    <property type="match status" value="1"/>
</dbReference>
<comment type="similarity">
    <text evidence="1">Belongs to the peptidase C40 family.</text>
</comment>
<dbReference type="OrthoDB" id="6058745at2"/>
<dbReference type="Proteomes" id="UP000246077">
    <property type="component" value="Unassembled WGS sequence"/>
</dbReference>
<reference evidence="7" key="1">
    <citation type="submission" date="2018-05" db="EMBL/GenBank/DDBJ databases">
        <title>Zavarzinia sp. HR-AS.</title>
        <authorList>
            <person name="Lee Y."/>
            <person name="Jeon C.O."/>
        </authorList>
    </citation>
    <scope>NUCLEOTIDE SEQUENCE [LARGE SCALE GENOMIC DNA]</scope>
    <source>
        <strain evidence="7">DSM 1231</strain>
    </source>
</reference>
<feature type="domain" description="NlpC/P60" evidence="5">
    <location>
        <begin position="4"/>
        <end position="143"/>
    </location>
</feature>
<name>A0A317E1Y8_9PROT</name>
<evidence type="ECO:0000256" key="4">
    <source>
        <dbReference type="ARBA" id="ARBA00022807"/>
    </source>
</evidence>
<dbReference type="NCBIfam" id="TIGR02219">
    <property type="entry name" value="phage_NlpC_fam"/>
    <property type="match status" value="1"/>
</dbReference>